<accession>A0A9P9WD97</accession>
<evidence type="ECO:0000313" key="1">
    <source>
        <dbReference type="EMBL" id="KAI1857991.1"/>
    </source>
</evidence>
<reference evidence="1" key="1">
    <citation type="submission" date="2021-03" db="EMBL/GenBank/DDBJ databases">
        <title>Revisited historic fungal species revealed as producer of novel bioactive compounds through whole genome sequencing and comparative genomics.</title>
        <authorList>
            <person name="Vignolle G.A."/>
            <person name="Hochenegger N."/>
            <person name="Mach R.L."/>
            <person name="Mach-Aigner A.R."/>
            <person name="Javad Rahimi M."/>
            <person name="Salim K.A."/>
            <person name="Chan C.M."/>
            <person name="Lim L.B.L."/>
            <person name="Cai F."/>
            <person name="Druzhinina I.S."/>
            <person name="U'Ren J.M."/>
            <person name="Derntl C."/>
        </authorList>
    </citation>
    <scope>NUCLEOTIDE SEQUENCE</scope>
    <source>
        <strain evidence="1">TUCIM 5799</strain>
    </source>
</reference>
<sequence>MSLVSFFAHALGAFQQSKTSFRVLCTLPLSKPGALAPRPPGGDPLRTLLVLDSSFNPPTLAHQRMALSAMPTEPGPGSHRLLLLLAINNADKAPQPAAFPERLAMMYLFALELLRIRRGPGAELGDKEAEAVDIAVTTEPYFHSKSGAVAASDFYRGSGDGGGEAAPEQVYLTGFDTLIRVFDPKYYPDNSMRRALDPFLTRSRLRVTMRTDADWGDAAAQRAYLESLRGGRLDEVGGRAEWTDRVDMVEGRREGEAEAVISSTKVRQAVRGRDWAGLRELVSDGVAEWIETEGLYNEDPGRSMSELLSKP</sequence>
<dbReference type="SUPFAM" id="SSF52374">
    <property type="entry name" value="Nucleotidylyl transferase"/>
    <property type="match status" value="1"/>
</dbReference>
<dbReference type="AlphaFoldDB" id="A0A9P9WD97"/>
<gene>
    <name evidence="1" type="ORF">JX265_011021</name>
</gene>
<keyword evidence="2" id="KW-1185">Reference proteome</keyword>
<evidence type="ECO:0008006" key="3">
    <source>
        <dbReference type="Google" id="ProtNLM"/>
    </source>
</evidence>
<dbReference type="InterPro" id="IPR014729">
    <property type="entry name" value="Rossmann-like_a/b/a_fold"/>
</dbReference>
<comment type="caution">
    <text evidence="1">The sequence shown here is derived from an EMBL/GenBank/DDBJ whole genome shotgun (WGS) entry which is preliminary data.</text>
</comment>
<dbReference type="GO" id="GO:0005634">
    <property type="term" value="C:nucleus"/>
    <property type="evidence" value="ECO:0007669"/>
    <property type="project" value="TreeGrafter"/>
</dbReference>
<evidence type="ECO:0000313" key="2">
    <source>
        <dbReference type="Proteomes" id="UP000829685"/>
    </source>
</evidence>
<organism evidence="1 2">
    <name type="scientific">Neoarthrinium moseri</name>
    <dbReference type="NCBI Taxonomy" id="1658444"/>
    <lineage>
        <taxon>Eukaryota</taxon>
        <taxon>Fungi</taxon>
        <taxon>Dikarya</taxon>
        <taxon>Ascomycota</taxon>
        <taxon>Pezizomycotina</taxon>
        <taxon>Sordariomycetes</taxon>
        <taxon>Xylariomycetidae</taxon>
        <taxon>Amphisphaeriales</taxon>
        <taxon>Apiosporaceae</taxon>
        <taxon>Neoarthrinium</taxon>
    </lineage>
</organism>
<dbReference type="GO" id="GO:0000309">
    <property type="term" value="F:nicotinamide-nucleotide adenylyltransferase activity"/>
    <property type="evidence" value="ECO:0007669"/>
    <property type="project" value="TreeGrafter"/>
</dbReference>
<dbReference type="EMBL" id="JAFIMR010000038">
    <property type="protein sequence ID" value="KAI1857991.1"/>
    <property type="molecule type" value="Genomic_DNA"/>
</dbReference>
<name>A0A9P9WD97_9PEZI</name>
<dbReference type="PANTHER" id="PTHR31285">
    <property type="entry name" value="NICOTINAMIDE MONONUCLEOTIDE ADENYLYLTRANSFERASE"/>
    <property type="match status" value="1"/>
</dbReference>
<dbReference type="Gene3D" id="3.40.50.620">
    <property type="entry name" value="HUPs"/>
    <property type="match status" value="1"/>
</dbReference>
<protein>
    <recommendedName>
        <fullName evidence="3">Nicotinamide-nucleotide adenylyltransferase</fullName>
    </recommendedName>
</protein>
<dbReference type="GO" id="GO:0005737">
    <property type="term" value="C:cytoplasm"/>
    <property type="evidence" value="ECO:0007669"/>
    <property type="project" value="TreeGrafter"/>
</dbReference>
<proteinExistence type="predicted"/>
<dbReference type="Proteomes" id="UP000829685">
    <property type="component" value="Unassembled WGS sequence"/>
</dbReference>
<dbReference type="GO" id="GO:0016887">
    <property type="term" value="F:ATP hydrolysis activity"/>
    <property type="evidence" value="ECO:0007669"/>
    <property type="project" value="TreeGrafter"/>
</dbReference>
<dbReference type="PANTHER" id="PTHR31285:SF0">
    <property type="entry name" value="NICOTINAMIDE MONONUCLEOTIDE ADENYLYLTRANSFERASE"/>
    <property type="match status" value="1"/>
</dbReference>